<evidence type="ECO:0000256" key="2">
    <source>
        <dbReference type="ARBA" id="ARBA00022525"/>
    </source>
</evidence>
<dbReference type="Ensembl" id="ENSDCDT00010020809.1">
    <property type="protein sequence ID" value="ENSDCDP00010019691.1"/>
    <property type="gene ID" value="ENSDCDG00010008864.1"/>
</dbReference>
<feature type="region of interest" description="Disordered" evidence="5">
    <location>
        <begin position="1"/>
        <end position="35"/>
    </location>
</feature>
<reference evidence="7" key="3">
    <citation type="submission" date="2025-09" db="UniProtKB">
        <authorList>
            <consortium name="Ensembl"/>
        </authorList>
    </citation>
    <scope>IDENTIFICATION</scope>
</reference>
<evidence type="ECO:0000313" key="8">
    <source>
        <dbReference type="Proteomes" id="UP000694580"/>
    </source>
</evidence>
<dbReference type="FunFam" id="2.60.120.1000:FF:000002">
    <property type="entry name" value="Collagen XI alpha 1 chain"/>
    <property type="match status" value="1"/>
</dbReference>
<evidence type="ECO:0000259" key="6">
    <source>
        <dbReference type="PROSITE" id="PS51461"/>
    </source>
</evidence>
<dbReference type="GO" id="GO:0005581">
    <property type="term" value="C:collagen trimer"/>
    <property type="evidence" value="ECO:0007669"/>
    <property type="project" value="UniProtKB-KW"/>
</dbReference>
<dbReference type="InterPro" id="IPR050149">
    <property type="entry name" value="Collagen_superfamily"/>
</dbReference>
<feature type="compositionally biased region" description="Basic and acidic residues" evidence="5">
    <location>
        <begin position="226"/>
        <end position="235"/>
    </location>
</feature>
<dbReference type="Gene3D" id="2.60.120.1000">
    <property type="match status" value="1"/>
</dbReference>
<reference evidence="7" key="2">
    <citation type="submission" date="2025-08" db="UniProtKB">
        <authorList>
            <consortium name="Ensembl"/>
        </authorList>
    </citation>
    <scope>IDENTIFICATION</scope>
</reference>
<protein>
    <recommendedName>
        <fullName evidence="6">Fibrillar collagen NC1 domain-containing protein</fullName>
    </recommendedName>
</protein>
<dbReference type="Gene3D" id="1.20.5.320">
    <property type="entry name" value="6-Phosphogluconate Dehydrogenase, domain 3"/>
    <property type="match status" value="1"/>
</dbReference>
<dbReference type="GO" id="GO:0031012">
    <property type="term" value="C:extracellular matrix"/>
    <property type="evidence" value="ECO:0007669"/>
    <property type="project" value="TreeGrafter"/>
</dbReference>
<feature type="compositionally biased region" description="Pro residues" evidence="5">
    <location>
        <begin position="208"/>
        <end position="217"/>
    </location>
</feature>
<dbReference type="GO" id="GO:0030020">
    <property type="term" value="F:extracellular matrix structural constituent conferring tensile strength"/>
    <property type="evidence" value="ECO:0007669"/>
    <property type="project" value="TreeGrafter"/>
</dbReference>
<dbReference type="GO" id="GO:0030198">
    <property type="term" value="P:extracellular matrix organization"/>
    <property type="evidence" value="ECO:0007669"/>
    <property type="project" value="TreeGrafter"/>
</dbReference>
<sequence>MVKQGSSGGDGPPGPSGERGPQGPQGMNGEAGQKGPNVRLIKTCSQNIVHRQDNLLMNELRQRDTCVLSFQGPAGKDGLPGHPGQRGEPGFQGKTGPPGPSGVIGPQGKSGETGPMGERGHPGSAGPSGEHGLPGAAGKEGTKGHLGPQGKEGKAGQKGAKGTRGYEGLIGKTGPVGPQGHPGKTGPQGLRGIPGPAGEQGLNGPPGQTGPPGPMGPPGIAGLKGDPGRKGEKGHGGLIGLIGPPGEFGEKGDRGLPGNQGVLGGKGDEVRNKMGTYTHKHTHTFTGPIGPRGDTGPAGPPGPPVRCLSHPPIQTHTKLFNEDSLPSDQAQGKDMEEVFASLTSMKTDVQGLRMPLGTFDSPACTCKELWMCHPDYKDGEYWIDPNQGCHRDAFKVFCNFTAEGETCIDPDKQFQLVKLAAWSKEKPGTWYSKYKKGTQFAYADVDGNPVHIVQLNFLKLLSATARQTFTYLCQNSAGWYDSASRSYSHALRFRGSGGEELTHDNSLFIQPIHDGCQIRMGQGRTVLELDSQQSELFPLMDVAVSDFGNTKQKFGFELGRVCFNG</sequence>
<dbReference type="PROSITE" id="PS51461">
    <property type="entry name" value="NC1_FIB"/>
    <property type="match status" value="1"/>
</dbReference>
<dbReference type="PANTHER" id="PTHR24023:SF1112">
    <property type="entry name" value="COL_CUTICLE_N DOMAIN-CONTAINING PROTEIN-RELATED"/>
    <property type="match status" value="1"/>
</dbReference>
<feature type="compositionally biased region" description="Gly residues" evidence="5">
    <location>
        <begin position="1"/>
        <end position="11"/>
    </location>
</feature>
<dbReference type="AlphaFoldDB" id="A0AAY4BI35"/>
<feature type="region of interest" description="Disordered" evidence="5">
    <location>
        <begin position="69"/>
        <end position="266"/>
    </location>
</feature>
<evidence type="ECO:0000313" key="7">
    <source>
        <dbReference type="Ensembl" id="ENSDCDP00010019691.1"/>
    </source>
</evidence>
<dbReference type="Proteomes" id="UP000694580">
    <property type="component" value="Chromosome 3"/>
</dbReference>
<feature type="region of interest" description="Disordered" evidence="5">
    <location>
        <begin position="281"/>
        <end position="301"/>
    </location>
</feature>
<dbReference type="InterPro" id="IPR008160">
    <property type="entry name" value="Collagen"/>
</dbReference>
<evidence type="ECO:0000256" key="1">
    <source>
        <dbReference type="ARBA" id="ARBA00004613"/>
    </source>
</evidence>
<dbReference type="GeneTree" id="ENSGT00940000154535"/>
<keyword evidence="8" id="KW-1185">Reference proteome</keyword>
<evidence type="ECO:0000256" key="3">
    <source>
        <dbReference type="ARBA" id="ARBA00022530"/>
    </source>
</evidence>
<dbReference type="InterPro" id="IPR000885">
    <property type="entry name" value="Fib_collagen_C"/>
</dbReference>
<proteinExistence type="predicted"/>
<dbReference type="GO" id="GO:0005615">
    <property type="term" value="C:extracellular space"/>
    <property type="evidence" value="ECO:0007669"/>
    <property type="project" value="TreeGrafter"/>
</dbReference>
<accession>A0AAY4BI35</accession>
<dbReference type="Pfam" id="PF01410">
    <property type="entry name" value="COLFI"/>
    <property type="match status" value="1"/>
</dbReference>
<feature type="domain" description="Fibrillar collagen NC1" evidence="6">
    <location>
        <begin position="336"/>
        <end position="564"/>
    </location>
</feature>
<keyword evidence="3" id="KW-0272">Extracellular matrix</keyword>
<dbReference type="Pfam" id="PF01391">
    <property type="entry name" value="Collagen"/>
    <property type="match status" value="2"/>
</dbReference>
<keyword evidence="2" id="KW-0964">Secreted</keyword>
<evidence type="ECO:0000256" key="5">
    <source>
        <dbReference type="SAM" id="MobiDB-lite"/>
    </source>
</evidence>
<organism evidence="7 8">
    <name type="scientific">Denticeps clupeoides</name>
    <name type="common">denticle herring</name>
    <dbReference type="NCBI Taxonomy" id="299321"/>
    <lineage>
        <taxon>Eukaryota</taxon>
        <taxon>Metazoa</taxon>
        <taxon>Chordata</taxon>
        <taxon>Craniata</taxon>
        <taxon>Vertebrata</taxon>
        <taxon>Euteleostomi</taxon>
        <taxon>Actinopterygii</taxon>
        <taxon>Neopterygii</taxon>
        <taxon>Teleostei</taxon>
        <taxon>Clupei</taxon>
        <taxon>Clupeiformes</taxon>
        <taxon>Denticipitoidei</taxon>
        <taxon>Denticipitidae</taxon>
        <taxon>Denticeps</taxon>
    </lineage>
</organism>
<feature type="compositionally biased region" description="Low complexity" evidence="5">
    <location>
        <begin position="16"/>
        <end position="25"/>
    </location>
</feature>
<keyword evidence="4" id="KW-0176">Collagen</keyword>
<reference evidence="7 8" key="1">
    <citation type="submission" date="2020-06" db="EMBL/GenBank/DDBJ databases">
        <authorList>
            <consortium name="Wellcome Sanger Institute Data Sharing"/>
        </authorList>
    </citation>
    <scope>NUCLEOTIDE SEQUENCE [LARGE SCALE GENOMIC DNA]</scope>
</reference>
<dbReference type="SMART" id="SM00038">
    <property type="entry name" value="COLFI"/>
    <property type="match status" value="1"/>
</dbReference>
<evidence type="ECO:0000256" key="4">
    <source>
        <dbReference type="ARBA" id="ARBA00023119"/>
    </source>
</evidence>
<name>A0AAY4BI35_9TELE</name>
<dbReference type="PANTHER" id="PTHR24023">
    <property type="entry name" value="COLLAGEN ALPHA"/>
    <property type="match status" value="1"/>
</dbReference>
<comment type="subcellular location">
    <subcellularLocation>
        <location evidence="1">Secreted</location>
    </subcellularLocation>
</comment>